<keyword evidence="2" id="KW-1185">Reference proteome</keyword>
<gene>
    <name evidence="1" type="primary">E4 34K</name>
</gene>
<sequence length="120" mass="13659">MNTKTKVLKPSNCVEMHLGEKSLSPIICKNSIHARTEEYVVVTKTRGFNYKFDIALVIPPGYYATVSLSSVFQRRDLVHSCDYNLFQGYIRTLQLFIHALDTVIIPRGTTICEVSLHPQK</sequence>
<dbReference type="Proteomes" id="UP000232640">
    <property type="component" value="Segment"/>
</dbReference>
<dbReference type="EMBL" id="KR024710">
    <property type="protein sequence ID" value="ALE15315.1"/>
    <property type="molecule type" value="Genomic_DNA"/>
</dbReference>
<dbReference type="KEGG" id="vg:37616601"/>
<protein>
    <submittedName>
        <fullName evidence="1">E4 34K</fullName>
    </submittedName>
</protein>
<evidence type="ECO:0000313" key="2">
    <source>
        <dbReference type="Proteomes" id="UP000232640"/>
    </source>
</evidence>
<dbReference type="RefSeq" id="YP_009505706.1">
    <property type="nucleotide sequence ID" value="NC_038333.1"/>
</dbReference>
<accession>A0A0M4M234</accession>
<dbReference type="GeneID" id="37616601"/>
<name>A0A0M4M234_9ADEN</name>
<proteinExistence type="predicted"/>
<reference evidence="1" key="1">
    <citation type="submission" date="2015-03" db="EMBL/GenBank/DDBJ databases">
        <title>Phylogenetic analysis of the first cetacean adenovirus genome suggests coevolution with the Cetartiodactyla.</title>
        <authorList>
            <person name="Standorf K."/>
            <person name="Cortes-Hinojosa G."/>
            <person name="Venn-Watson S."/>
            <person name="Rivera R."/>
            <person name="Archer L.L."/>
            <person name="Wellehan J.F.X. Jr."/>
        </authorList>
    </citation>
    <scope>NUCLEOTIDE SEQUENCE</scope>
    <source>
        <strain evidence="1">Tt11018</strain>
    </source>
</reference>
<evidence type="ECO:0000313" key="1">
    <source>
        <dbReference type="EMBL" id="ALE15315.1"/>
    </source>
</evidence>
<organism evidence="1 2">
    <name type="scientific">bottlenose dolphin adenovirus 2</name>
    <dbReference type="NCBI Taxonomy" id="2849592"/>
    <lineage>
        <taxon>Viruses</taxon>
        <taxon>Varidnaviria</taxon>
        <taxon>Bamfordvirae</taxon>
        <taxon>Preplasmiviricota</taxon>
        <taxon>Polisuviricotina</taxon>
        <taxon>Pharingeaviricetes</taxon>
        <taxon>Rowavirales</taxon>
        <taxon>Adenoviridae</taxon>
        <taxon>Mastadenovirus</taxon>
        <taxon>Mastadenovirus delphinidae</taxon>
        <taxon>Dolphin mastadenovirus A</taxon>
    </lineage>
</organism>